<dbReference type="GO" id="GO:0030833">
    <property type="term" value="P:regulation of actin filament polymerization"/>
    <property type="evidence" value="ECO:0007669"/>
    <property type="project" value="TreeGrafter"/>
</dbReference>
<dbReference type="InterPro" id="IPR000198">
    <property type="entry name" value="RhoGAP_dom"/>
</dbReference>
<sequence>MDDLGDYWTEYALRPPDPLHEPLSLQDSSQSWEDGEEEAQWLLEAGLAHLTSPWKAGRELWGPELTEAISSLPSHQAEAVRRRVDSLNRTIARRRSRPGRSARNTPHIKDVFASPPAQQLHHRPDQQQHMSLPVTMAVRPPARRVVSASTPTDFTDSTARFDLFGGMQTREVAGDSDGVLMLGYHRIGTISTPRSREKRSGSDPTSECGSLRVKSPDLVECVSMINQEKIPNPALIIPIRRASSQGHLASEEAKLAVEAEWLKWSARITSPEEERGFDERFGRTNFDSLGEEDKKRLRPILILEVTPLLDLCGAPGLKMKPNKKKRRDEPNSTGVFGVPLATLLERDSRLPGCEDLKIPYIIQKLLQLLERESCLREEGLLRVAGSRARMDAAAAALQSDFYGPYREEKAIRALDALSPHDLGSLLKKLLRELPQPLLTAQLLDSFYHCHALTIQNDKEKALRLLCLLLPPVERHVLQALFDFLGQVADRRDYNKMTLNNVAMIFAPNLFPPTWLQKFATAGDQEGHLNQQVQVAADSCRLVELMVQIRDVLWSVPPSLVRQLRQQHENERYLAAYHNSKENNKPMKKLLSRKPLLKESIVRVVENEVDFQEGVLRVNAPQFHLKDFPIQLNESTTAGDIILELVEQANAQPDAPGSSTNQHLKLRRQDARNRALCELAPNGNLSCLLASADANTALLTHFLYERGGNIGQRQIPQTAKMLCVYKENPNAQWIVVCHHRNGIPSLES</sequence>
<dbReference type="PANTHER" id="PTHR14963">
    <property type="entry name" value="RHO GTPASE ACTIVATING PROTEIN 18,19-RELATED"/>
    <property type="match status" value="1"/>
</dbReference>
<dbReference type="Pfam" id="PF00620">
    <property type="entry name" value="RhoGAP"/>
    <property type="match status" value="1"/>
</dbReference>
<dbReference type="AlphaFoldDB" id="A0A8S1BLT5"/>
<proteinExistence type="predicted"/>
<gene>
    <name evidence="4" type="ORF">CLODIP_2_CD08860</name>
</gene>
<evidence type="ECO:0000256" key="2">
    <source>
        <dbReference type="SAM" id="MobiDB-lite"/>
    </source>
</evidence>
<dbReference type="SMART" id="SM00324">
    <property type="entry name" value="RhoGAP"/>
    <property type="match status" value="1"/>
</dbReference>
<keyword evidence="1" id="KW-0343">GTPase activation</keyword>
<name>A0A8S1BLT5_9INSE</name>
<evidence type="ECO:0000259" key="3">
    <source>
        <dbReference type="PROSITE" id="PS50238"/>
    </source>
</evidence>
<dbReference type="GO" id="GO:0007165">
    <property type="term" value="P:signal transduction"/>
    <property type="evidence" value="ECO:0007669"/>
    <property type="project" value="InterPro"/>
</dbReference>
<organism evidence="4 5">
    <name type="scientific">Cloeon dipterum</name>
    <dbReference type="NCBI Taxonomy" id="197152"/>
    <lineage>
        <taxon>Eukaryota</taxon>
        <taxon>Metazoa</taxon>
        <taxon>Ecdysozoa</taxon>
        <taxon>Arthropoda</taxon>
        <taxon>Hexapoda</taxon>
        <taxon>Insecta</taxon>
        <taxon>Pterygota</taxon>
        <taxon>Palaeoptera</taxon>
        <taxon>Ephemeroptera</taxon>
        <taxon>Pisciforma</taxon>
        <taxon>Baetidae</taxon>
        <taxon>Cloeon</taxon>
    </lineage>
</organism>
<dbReference type="InterPro" id="IPR057323">
    <property type="entry name" value="RHG40/28/18_ubiquitin"/>
</dbReference>
<evidence type="ECO:0000313" key="5">
    <source>
        <dbReference type="Proteomes" id="UP000494165"/>
    </source>
</evidence>
<evidence type="ECO:0000313" key="4">
    <source>
        <dbReference type="EMBL" id="CAB3360302.1"/>
    </source>
</evidence>
<dbReference type="SUPFAM" id="SSF48350">
    <property type="entry name" value="GTPase activation domain, GAP"/>
    <property type="match status" value="1"/>
</dbReference>
<dbReference type="Gene3D" id="1.10.555.10">
    <property type="entry name" value="Rho GTPase activation protein"/>
    <property type="match status" value="1"/>
</dbReference>
<protein>
    <recommendedName>
        <fullName evidence="3">Rho-GAP domain-containing protein</fullName>
    </recommendedName>
</protein>
<feature type="region of interest" description="Disordered" evidence="2">
    <location>
        <begin position="191"/>
        <end position="211"/>
    </location>
</feature>
<dbReference type="InterPro" id="IPR008936">
    <property type="entry name" value="Rho_GTPase_activation_prot"/>
</dbReference>
<dbReference type="EMBL" id="CADEPI010000003">
    <property type="protein sequence ID" value="CAB3360302.1"/>
    <property type="molecule type" value="Genomic_DNA"/>
</dbReference>
<accession>A0A8S1BLT5</accession>
<dbReference type="Proteomes" id="UP000494165">
    <property type="component" value="Unassembled WGS sequence"/>
</dbReference>
<evidence type="ECO:0000256" key="1">
    <source>
        <dbReference type="ARBA" id="ARBA00022468"/>
    </source>
</evidence>
<feature type="region of interest" description="Disordered" evidence="2">
    <location>
        <begin position="15"/>
        <end position="34"/>
    </location>
</feature>
<dbReference type="Pfam" id="PF25442">
    <property type="entry name" value="Ubiquitin_RHG40_C"/>
    <property type="match status" value="1"/>
</dbReference>
<dbReference type="GO" id="GO:0051056">
    <property type="term" value="P:regulation of small GTPase mediated signal transduction"/>
    <property type="evidence" value="ECO:0007669"/>
    <property type="project" value="TreeGrafter"/>
</dbReference>
<keyword evidence="5" id="KW-1185">Reference proteome</keyword>
<dbReference type="PANTHER" id="PTHR14963:SF1">
    <property type="entry name" value="RHO GTPASE-ACTIVATING PROTEIN CONUNDRUM"/>
    <property type="match status" value="1"/>
</dbReference>
<comment type="caution">
    <text evidence="4">The sequence shown here is derived from an EMBL/GenBank/DDBJ whole genome shotgun (WGS) entry which is preliminary data.</text>
</comment>
<dbReference type="PROSITE" id="PS50238">
    <property type="entry name" value="RHOGAP"/>
    <property type="match status" value="1"/>
</dbReference>
<dbReference type="OrthoDB" id="27680at2759"/>
<reference evidence="4 5" key="1">
    <citation type="submission" date="2020-04" db="EMBL/GenBank/DDBJ databases">
        <authorList>
            <person name="Alioto T."/>
            <person name="Alioto T."/>
            <person name="Gomez Garrido J."/>
        </authorList>
    </citation>
    <scope>NUCLEOTIDE SEQUENCE [LARGE SCALE GENOMIC DNA]</scope>
</reference>
<dbReference type="GO" id="GO:0005737">
    <property type="term" value="C:cytoplasm"/>
    <property type="evidence" value="ECO:0007669"/>
    <property type="project" value="TreeGrafter"/>
</dbReference>
<dbReference type="GO" id="GO:0005096">
    <property type="term" value="F:GTPase activator activity"/>
    <property type="evidence" value="ECO:0007669"/>
    <property type="project" value="UniProtKB-KW"/>
</dbReference>
<feature type="domain" description="Rho-GAP" evidence="3">
    <location>
        <begin position="338"/>
        <end position="553"/>
    </location>
</feature>